<accession>A0A0C2JCC5</accession>
<comment type="caution">
    <text evidence="1">The sequence shown here is derived from an EMBL/GenBank/DDBJ whole genome shotgun (WGS) entry which is preliminary data.</text>
</comment>
<keyword evidence="2" id="KW-1185">Reference proteome</keyword>
<dbReference type="Proteomes" id="UP000031668">
    <property type="component" value="Unassembled WGS sequence"/>
</dbReference>
<name>A0A0C2JCC5_THEKT</name>
<organism evidence="1 2">
    <name type="scientific">Thelohanellus kitauei</name>
    <name type="common">Myxosporean</name>
    <dbReference type="NCBI Taxonomy" id="669202"/>
    <lineage>
        <taxon>Eukaryota</taxon>
        <taxon>Metazoa</taxon>
        <taxon>Cnidaria</taxon>
        <taxon>Myxozoa</taxon>
        <taxon>Myxosporea</taxon>
        <taxon>Bivalvulida</taxon>
        <taxon>Platysporina</taxon>
        <taxon>Myxobolidae</taxon>
        <taxon>Thelohanellus</taxon>
    </lineage>
</organism>
<evidence type="ECO:0000313" key="1">
    <source>
        <dbReference type="EMBL" id="KII66823.1"/>
    </source>
</evidence>
<sequence>MWEFNQINRQFFKNLQTLNLRNKLRSFRITKREQNLIMRINKVKWHLVIKANVIKSSFYLEAESYILKGVGISRRTRHISELCDLKAFLNDQYNIREGIFKRVL</sequence>
<protein>
    <submittedName>
        <fullName evidence="1">Uncharacterized protein</fullName>
    </submittedName>
</protein>
<dbReference type="AlphaFoldDB" id="A0A0C2JCC5"/>
<proteinExistence type="predicted"/>
<reference evidence="1 2" key="1">
    <citation type="journal article" date="2014" name="Genome Biol. Evol.">
        <title>The genome of the myxosporean Thelohanellus kitauei shows adaptations to nutrient acquisition within its fish host.</title>
        <authorList>
            <person name="Yang Y."/>
            <person name="Xiong J."/>
            <person name="Zhou Z."/>
            <person name="Huo F."/>
            <person name="Miao W."/>
            <person name="Ran C."/>
            <person name="Liu Y."/>
            <person name="Zhang J."/>
            <person name="Feng J."/>
            <person name="Wang M."/>
            <person name="Wang M."/>
            <person name="Wang L."/>
            <person name="Yao B."/>
        </authorList>
    </citation>
    <scope>NUCLEOTIDE SEQUENCE [LARGE SCALE GENOMIC DNA]</scope>
    <source>
        <strain evidence="1">Wuqing</strain>
    </source>
</reference>
<gene>
    <name evidence="1" type="ORF">RF11_02422</name>
</gene>
<dbReference type="EMBL" id="JWZT01003431">
    <property type="protein sequence ID" value="KII66823.1"/>
    <property type="molecule type" value="Genomic_DNA"/>
</dbReference>
<evidence type="ECO:0000313" key="2">
    <source>
        <dbReference type="Proteomes" id="UP000031668"/>
    </source>
</evidence>